<dbReference type="AlphaFoldDB" id="A0A5N1BC09"/>
<organism evidence="1 2">
    <name type="scientific">Aerococcus tenax</name>
    <dbReference type="NCBI Taxonomy" id="3078812"/>
    <lineage>
        <taxon>Bacteria</taxon>
        <taxon>Bacillati</taxon>
        <taxon>Bacillota</taxon>
        <taxon>Bacilli</taxon>
        <taxon>Lactobacillales</taxon>
        <taxon>Aerococcaceae</taxon>
        <taxon>Aerococcus</taxon>
    </lineage>
</organism>
<comment type="caution">
    <text evidence="1">The sequence shown here is derived from an EMBL/GenBank/DDBJ whole genome shotgun (WGS) entry which is preliminary data.</text>
</comment>
<protein>
    <submittedName>
        <fullName evidence="1">Uncharacterized protein</fullName>
    </submittedName>
</protein>
<evidence type="ECO:0000313" key="2">
    <source>
        <dbReference type="Proteomes" id="UP000326476"/>
    </source>
</evidence>
<sequence length="77" mass="9069">MLAQVIEASKDYCLVQFEENSIIEINRKKVNNQVFATLLENFSNDAMFEFDPQTKQFIKTTFRNEKFEDYSLDGFEG</sequence>
<name>A0A5N1BC09_9LACT</name>
<dbReference type="Proteomes" id="UP000326476">
    <property type="component" value="Unassembled WGS sequence"/>
</dbReference>
<gene>
    <name evidence="1" type="ORF">F6I34_09495</name>
</gene>
<dbReference type="RefSeq" id="WP_102723004.1">
    <property type="nucleotide sequence ID" value="NZ_CP142608.1"/>
</dbReference>
<evidence type="ECO:0000313" key="1">
    <source>
        <dbReference type="EMBL" id="KAA9237557.1"/>
    </source>
</evidence>
<keyword evidence="2" id="KW-1185">Reference proteome</keyword>
<reference evidence="2" key="1">
    <citation type="submission" date="2019-09" db="EMBL/GenBank/DDBJ databases">
        <title>Draft genome sequence assemblies of isolates from the urinary tract.</title>
        <authorList>
            <person name="Mores C.R."/>
            <person name="Putonti C."/>
            <person name="Wolfe A.J."/>
        </authorList>
    </citation>
    <scope>NUCLEOTIDE SEQUENCE [LARGE SCALE GENOMIC DNA]</scope>
    <source>
        <strain evidence="2">UMB8614</strain>
    </source>
</reference>
<proteinExistence type="predicted"/>
<accession>A0A5N1BC09</accession>
<dbReference type="EMBL" id="VYVN01000043">
    <property type="protein sequence ID" value="KAA9237557.1"/>
    <property type="molecule type" value="Genomic_DNA"/>
</dbReference>